<dbReference type="Gene3D" id="3.40.50.300">
    <property type="entry name" value="P-loop containing nucleotide triphosphate hydrolases"/>
    <property type="match status" value="1"/>
</dbReference>
<evidence type="ECO:0000259" key="5">
    <source>
        <dbReference type="PROSITE" id="PS50110"/>
    </source>
</evidence>
<dbReference type="Gene3D" id="1.10.8.60">
    <property type="match status" value="1"/>
</dbReference>
<dbReference type="FunFam" id="3.40.50.300:FF:000006">
    <property type="entry name" value="DNA-binding transcriptional regulator NtrC"/>
    <property type="match status" value="1"/>
</dbReference>
<dbReference type="Gene3D" id="3.40.50.2300">
    <property type="match status" value="1"/>
</dbReference>
<dbReference type="InterPro" id="IPR058031">
    <property type="entry name" value="AAA_lid_NorR"/>
</dbReference>
<reference evidence="7" key="1">
    <citation type="submission" date="2016-10" db="EMBL/GenBank/DDBJ databases">
        <authorList>
            <person name="Varghese N."/>
            <person name="Submissions S."/>
        </authorList>
    </citation>
    <scope>NUCLEOTIDE SEQUENCE [LARGE SCALE GENOMIC DNA]</scope>
    <source>
        <strain evidence="7">DSM 16995</strain>
    </source>
</reference>
<dbReference type="GO" id="GO:0000160">
    <property type="term" value="P:phosphorelay signal transduction system"/>
    <property type="evidence" value="ECO:0007669"/>
    <property type="project" value="InterPro"/>
</dbReference>
<dbReference type="InterPro" id="IPR011006">
    <property type="entry name" value="CheY-like_superfamily"/>
</dbReference>
<dbReference type="GO" id="GO:0006355">
    <property type="term" value="P:regulation of DNA-templated transcription"/>
    <property type="evidence" value="ECO:0007669"/>
    <property type="project" value="InterPro"/>
</dbReference>
<dbReference type="InterPro" id="IPR025662">
    <property type="entry name" value="Sigma_54_int_dom_ATP-bd_1"/>
</dbReference>
<dbReference type="EMBL" id="FNGA01000002">
    <property type="protein sequence ID" value="SDK81407.1"/>
    <property type="molecule type" value="Genomic_DNA"/>
</dbReference>
<dbReference type="GO" id="GO:0005524">
    <property type="term" value="F:ATP binding"/>
    <property type="evidence" value="ECO:0007669"/>
    <property type="project" value="UniProtKB-KW"/>
</dbReference>
<dbReference type="PANTHER" id="PTHR32071:SF113">
    <property type="entry name" value="ALGINATE BIOSYNTHESIS TRANSCRIPTIONAL REGULATORY PROTEIN ALGB"/>
    <property type="match status" value="1"/>
</dbReference>
<dbReference type="InterPro" id="IPR003593">
    <property type="entry name" value="AAA+_ATPase"/>
</dbReference>
<feature type="domain" description="Response regulatory" evidence="5">
    <location>
        <begin position="3"/>
        <end position="118"/>
    </location>
</feature>
<keyword evidence="3" id="KW-0597">Phosphoprotein</keyword>
<dbReference type="OrthoDB" id="9763792at2"/>
<sequence length="476" mass="52924">MHTILIIDDDLGFQYVLKRLVESKGHEVLLAETIQQGLQLAADHEPAAVYLDISLPDGNGVDDALPELCRLPNRPEIIMITGLGSQEEAGKALQQGAYDYISKNTPVEEILAVLTQALELFQSRTAKSDAIHKGETFSHFDRSRLVGTSEPFLKCIELARQFSGTDSNVLLLGETGTGKELFARTIHENSHRKHNSFVTVDCASLPEKIAASILFGHIKGAFTSAESTQEGLVAKADGGTLFLDEIGELSLDLQKLFLRVLQEHCFRQVGSTQEKPCDFRLIAATNKDLYQLSQDGSFRNDLYYRLQTCVINLPPLSNRDHDIVELAEMFLKSFCKKQKQPLKSCSETFLQALTGYVWEGNVRELENAIEFALSAADAEPVLCVHHLPPAIRIQVAKTKFARATAGENQDTITFSAEAESDGFPSFTNYKEVMGTQSEKTYISKIYEMSGGNIHKMMELSNLSRSRCYALIKQHLK</sequence>
<keyword evidence="2" id="KW-0067">ATP-binding</keyword>
<keyword evidence="1" id="KW-0547">Nucleotide-binding</keyword>
<dbReference type="PROSITE" id="PS00676">
    <property type="entry name" value="SIGMA54_INTERACT_2"/>
    <property type="match status" value="1"/>
</dbReference>
<organism evidence="6 7">
    <name type="scientific">Maridesulfovibrio ferrireducens</name>
    <dbReference type="NCBI Taxonomy" id="246191"/>
    <lineage>
        <taxon>Bacteria</taxon>
        <taxon>Pseudomonadati</taxon>
        <taxon>Thermodesulfobacteriota</taxon>
        <taxon>Desulfovibrionia</taxon>
        <taxon>Desulfovibrionales</taxon>
        <taxon>Desulfovibrionaceae</taxon>
        <taxon>Maridesulfovibrio</taxon>
    </lineage>
</organism>
<dbReference type="Proteomes" id="UP000199053">
    <property type="component" value="Unassembled WGS sequence"/>
</dbReference>
<dbReference type="PROSITE" id="PS00675">
    <property type="entry name" value="SIGMA54_INTERACT_1"/>
    <property type="match status" value="1"/>
</dbReference>
<feature type="modified residue" description="4-aspartylphosphate" evidence="3">
    <location>
        <position position="52"/>
    </location>
</feature>
<evidence type="ECO:0000256" key="1">
    <source>
        <dbReference type="ARBA" id="ARBA00022741"/>
    </source>
</evidence>
<dbReference type="SUPFAM" id="SSF52540">
    <property type="entry name" value="P-loop containing nucleoside triphosphate hydrolases"/>
    <property type="match status" value="1"/>
</dbReference>
<dbReference type="RefSeq" id="WP_092159467.1">
    <property type="nucleotide sequence ID" value="NZ_FNGA01000002.1"/>
</dbReference>
<feature type="domain" description="Sigma-54 factor interaction" evidence="4">
    <location>
        <begin position="145"/>
        <end position="374"/>
    </location>
</feature>
<dbReference type="InterPro" id="IPR025943">
    <property type="entry name" value="Sigma_54_int_dom_ATP-bd_2"/>
</dbReference>
<dbReference type="PROSITE" id="PS50045">
    <property type="entry name" value="SIGMA54_INTERACT_4"/>
    <property type="match status" value="1"/>
</dbReference>
<dbReference type="InterPro" id="IPR002078">
    <property type="entry name" value="Sigma_54_int"/>
</dbReference>
<gene>
    <name evidence="6" type="ORF">SAMN05660337_1322</name>
</gene>
<name>A0A1G9EYZ5_9BACT</name>
<dbReference type="PANTHER" id="PTHR32071">
    <property type="entry name" value="TRANSCRIPTIONAL REGULATORY PROTEIN"/>
    <property type="match status" value="1"/>
</dbReference>
<evidence type="ECO:0000313" key="6">
    <source>
        <dbReference type="EMBL" id="SDK81407.1"/>
    </source>
</evidence>
<dbReference type="CDD" id="cd00156">
    <property type="entry name" value="REC"/>
    <property type="match status" value="1"/>
</dbReference>
<accession>A0A1G9EYZ5</accession>
<dbReference type="SUPFAM" id="SSF52172">
    <property type="entry name" value="CheY-like"/>
    <property type="match status" value="1"/>
</dbReference>
<dbReference type="Pfam" id="PF00072">
    <property type="entry name" value="Response_reg"/>
    <property type="match status" value="1"/>
</dbReference>
<protein>
    <submittedName>
        <fullName evidence="6">Two-component system, NtrC family, response regulator</fullName>
    </submittedName>
</protein>
<keyword evidence="7" id="KW-1185">Reference proteome</keyword>
<dbReference type="SMART" id="SM00448">
    <property type="entry name" value="REC"/>
    <property type="match status" value="1"/>
</dbReference>
<dbReference type="STRING" id="246191.SAMN05660337_1322"/>
<proteinExistence type="predicted"/>
<dbReference type="CDD" id="cd00009">
    <property type="entry name" value="AAA"/>
    <property type="match status" value="1"/>
</dbReference>
<dbReference type="SMART" id="SM00382">
    <property type="entry name" value="AAA"/>
    <property type="match status" value="1"/>
</dbReference>
<evidence type="ECO:0000256" key="2">
    <source>
        <dbReference type="ARBA" id="ARBA00022840"/>
    </source>
</evidence>
<dbReference type="AlphaFoldDB" id="A0A1G9EYZ5"/>
<evidence type="ECO:0000313" key="7">
    <source>
        <dbReference type="Proteomes" id="UP000199053"/>
    </source>
</evidence>
<dbReference type="PROSITE" id="PS50110">
    <property type="entry name" value="RESPONSE_REGULATORY"/>
    <property type="match status" value="1"/>
</dbReference>
<dbReference type="InterPro" id="IPR001789">
    <property type="entry name" value="Sig_transdc_resp-reg_receiver"/>
</dbReference>
<dbReference type="Pfam" id="PF25601">
    <property type="entry name" value="AAA_lid_14"/>
    <property type="match status" value="1"/>
</dbReference>
<dbReference type="InterPro" id="IPR027417">
    <property type="entry name" value="P-loop_NTPase"/>
</dbReference>
<evidence type="ECO:0000256" key="3">
    <source>
        <dbReference type="PROSITE-ProRule" id="PRU00169"/>
    </source>
</evidence>
<dbReference type="Pfam" id="PF00158">
    <property type="entry name" value="Sigma54_activat"/>
    <property type="match status" value="1"/>
</dbReference>
<evidence type="ECO:0000259" key="4">
    <source>
        <dbReference type="PROSITE" id="PS50045"/>
    </source>
</evidence>